<sequence length="241" mass="27209">MACIHLVDGDKGGVGKSFVCSTLIQYFIDHNLDFIPVEADRYNPDVANRYGDLAFQFAIFSDDERQTQADQLRDLAVKQPLIISLPSQVGQPLNSWLDMALFDAADEGVSFVRWFITSGTFESLNLFQIALERHGGNFPHVLVKNWGVSDDWSELASLADLNKLMKRHKVQVIDFPRLPWQESNLVQKKNWTFAQARAANDLPSMSRTKVKRFLKEAYTAFESTGRITNVAISSPAPVKTR</sequence>
<evidence type="ECO:0000313" key="2">
    <source>
        <dbReference type="Proteomes" id="UP001600165"/>
    </source>
</evidence>
<name>A0ABW6ICS6_9CYAN</name>
<accession>A0ABW6ICS6</accession>
<organism evidence="1 2">
    <name type="scientific">Almyronema epifaneia S1</name>
    <dbReference type="NCBI Taxonomy" id="2991925"/>
    <lineage>
        <taxon>Bacteria</taxon>
        <taxon>Bacillati</taxon>
        <taxon>Cyanobacteriota</taxon>
        <taxon>Cyanophyceae</taxon>
        <taxon>Nodosilineales</taxon>
        <taxon>Nodosilineaceae</taxon>
        <taxon>Almyronema</taxon>
        <taxon>Almyronema epifaneia</taxon>
    </lineage>
</organism>
<evidence type="ECO:0008006" key="3">
    <source>
        <dbReference type="Google" id="ProtNLM"/>
    </source>
</evidence>
<proteinExistence type="predicted"/>
<dbReference type="EMBL" id="JBHZOL010000044">
    <property type="protein sequence ID" value="MFE4105980.1"/>
    <property type="molecule type" value="Genomic_DNA"/>
</dbReference>
<comment type="caution">
    <text evidence="1">The sequence shown here is derived from an EMBL/GenBank/DDBJ whole genome shotgun (WGS) entry which is preliminary data.</text>
</comment>
<dbReference type="InterPro" id="IPR027417">
    <property type="entry name" value="P-loop_NTPase"/>
</dbReference>
<dbReference type="SUPFAM" id="SSF52540">
    <property type="entry name" value="P-loop containing nucleoside triphosphate hydrolases"/>
    <property type="match status" value="1"/>
</dbReference>
<protein>
    <recommendedName>
        <fullName evidence="3">Mobilization protein MobD-like protein</fullName>
    </recommendedName>
</protein>
<gene>
    <name evidence="1" type="ORF">ACFVKH_06820</name>
</gene>
<reference evidence="1 2" key="1">
    <citation type="submission" date="2024-10" db="EMBL/GenBank/DDBJ databases">
        <authorList>
            <person name="Ratan Roy A."/>
            <person name="Morales Sandoval P.H."/>
            <person name="De Los Santos Villalobos S."/>
            <person name="Chakraborty S."/>
            <person name="Mukherjee J."/>
        </authorList>
    </citation>
    <scope>NUCLEOTIDE SEQUENCE [LARGE SCALE GENOMIC DNA]</scope>
    <source>
        <strain evidence="1 2">S1</strain>
    </source>
</reference>
<keyword evidence="2" id="KW-1185">Reference proteome</keyword>
<dbReference type="Proteomes" id="UP001600165">
    <property type="component" value="Unassembled WGS sequence"/>
</dbReference>
<dbReference type="RefSeq" id="WP_377963291.1">
    <property type="nucleotide sequence ID" value="NZ_JBHZOL010000044.1"/>
</dbReference>
<evidence type="ECO:0000313" key="1">
    <source>
        <dbReference type="EMBL" id="MFE4105980.1"/>
    </source>
</evidence>